<gene>
    <name evidence="1" type="ORF">KR51_00009560</name>
</gene>
<dbReference type="PATRIC" id="fig|582515.4.peg.1068"/>
<keyword evidence="2" id="KW-1185">Reference proteome</keyword>
<dbReference type="EMBL" id="ASSJ01000022">
    <property type="protein sequence ID" value="ERN42365.1"/>
    <property type="molecule type" value="Genomic_DNA"/>
</dbReference>
<accession>U5DRP7</accession>
<reference evidence="1 2" key="1">
    <citation type="submission" date="2013-05" db="EMBL/GenBank/DDBJ databases">
        <title>Draft genome sequence of Rubidibacter lacunae KORDI 51-2.</title>
        <authorList>
            <person name="Choi D.H."/>
            <person name="Noh J.H."/>
            <person name="Kwon K.-K."/>
            <person name="Lee J.-H."/>
            <person name="Ryu J.-Y."/>
        </authorList>
    </citation>
    <scope>NUCLEOTIDE SEQUENCE [LARGE SCALE GENOMIC DNA]</scope>
    <source>
        <strain evidence="1 2">KORDI 51-2</strain>
    </source>
</reference>
<dbReference type="PIRSF" id="PIRSF020893">
    <property type="entry name" value="UCP020893"/>
    <property type="match status" value="1"/>
</dbReference>
<dbReference type="STRING" id="582515.KR51_00009560"/>
<organism evidence="1 2">
    <name type="scientific">Rubidibacter lacunae KORDI 51-2</name>
    <dbReference type="NCBI Taxonomy" id="582515"/>
    <lineage>
        <taxon>Bacteria</taxon>
        <taxon>Bacillati</taxon>
        <taxon>Cyanobacteriota</taxon>
        <taxon>Cyanophyceae</taxon>
        <taxon>Oscillatoriophycideae</taxon>
        <taxon>Chroococcales</taxon>
        <taxon>Aphanothecaceae</taxon>
        <taxon>Rubidibacter</taxon>
    </lineage>
</organism>
<name>U5DRP7_9CHRO</name>
<evidence type="ECO:0000313" key="2">
    <source>
        <dbReference type="Proteomes" id="UP000016960"/>
    </source>
</evidence>
<dbReference type="OrthoDB" id="465343at2"/>
<dbReference type="eggNOG" id="ENOG50314QQ">
    <property type="taxonomic scope" value="Bacteria"/>
</dbReference>
<dbReference type="AlphaFoldDB" id="U5DRP7"/>
<evidence type="ECO:0000313" key="1">
    <source>
        <dbReference type="EMBL" id="ERN42365.1"/>
    </source>
</evidence>
<proteinExistence type="predicted"/>
<sequence length="182" mass="19233">MATEQTWRVTESVSFEDAIAFTQRLLGAIDAGQIDDEMITAAVASLVATSAGARGFFVVYLTSELAIADVPSAAIVGGLLGAPEVVSDLLVKNVAMSAAMAVHHRRNGDLTTARASDRVCRRSQDAIARLQLPRASERAHQLARSAATGEGNYTAFLRRYGYDAEQLQAIQQALAATAPAAN</sequence>
<dbReference type="Proteomes" id="UP000016960">
    <property type="component" value="Unassembled WGS sequence"/>
</dbReference>
<dbReference type="InParanoid" id="U5DRP7"/>
<comment type="caution">
    <text evidence="1">The sequence shown here is derived from an EMBL/GenBank/DDBJ whole genome shotgun (WGS) entry which is preliminary data.</text>
</comment>
<protein>
    <submittedName>
        <fullName evidence="1">Uncharacterized protein</fullName>
    </submittedName>
</protein>
<dbReference type="RefSeq" id="WP_022605188.1">
    <property type="nucleotide sequence ID" value="NZ_ASSJ01000022.1"/>
</dbReference>
<dbReference type="InterPro" id="IPR016780">
    <property type="entry name" value="UCP020893"/>
</dbReference>